<comment type="caution">
    <text evidence="3">The sequence shown here is derived from an EMBL/GenBank/DDBJ whole genome shotgun (WGS) entry which is preliminary data.</text>
</comment>
<gene>
    <name evidence="3" type="ORF">HNR12_002742</name>
</gene>
<feature type="region of interest" description="Disordered" evidence="1">
    <location>
        <begin position="82"/>
        <end position="136"/>
    </location>
</feature>
<dbReference type="EMBL" id="JACCFO010000001">
    <property type="protein sequence ID" value="NYI96465.1"/>
    <property type="molecule type" value="Genomic_DNA"/>
</dbReference>
<dbReference type="AlphaFoldDB" id="A0A853BP24"/>
<name>A0A853BP24_9ACTN</name>
<evidence type="ECO:0000256" key="1">
    <source>
        <dbReference type="SAM" id="MobiDB-lite"/>
    </source>
</evidence>
<reference evidence="3 4" key="1">
    <citation type="submission" date="2020-07" db="EMBL/GenBank/DDBJ databases">
        <title>Sequencing the genomes of 1000 actinobacteria strains.</title>
        <authorList>
            <person name="Klenk H.-P."/>
        </authorList>
    </citation>
    <scope>NUCLEOTIDE SEQUENCE [LARGE SCALE GENOMIC DNA]</scope>
    <source>
        <strain evidence="3 4">DSM 45927</strain>
    </source>
</reference>
<feature type="region of interest" description="Disordered" evidence="1">
    <location>
        <begin position="272"/>
        <end position="296"/>
    </location>
</feature>
<feature type="region of interest" description="Disordered" evidence="1">
    <location>
        <begin position="313"/>
        <end position="340"/>
    </location>
</feature>
<dbReference type="RefSeq" id="WP_179767825.1">
    <property type="nucleotide sequence ID" value="NZ_JACCFO010000001.1"/>
</dbReference>
<keyword evidence="2" id="KW-1133">Transmembrane helix</keyword>
<feature type="compositionally biased region" description="Low complexity" evidence="1">
    <location>
        <begin position="313"/>
        <end position="327"/>
    </location>
</feature>
<sequence length="387" mass="37110">MVLGVRKRRVGPALAGCRPVGDTLLRLGVLSGIAAVGWLLGGVVAVAADELPGAGLASVSEITDAAPVQQVGAAVARGHAESAQAEAAAQTAESASAAPAPADGGPVAGGAPEGASGASGGAVRGSGPLGGPLPSAIGAALAEHRADSGAAAPGDSRRGGRLLGTVARTGEAAGAGARDVVERAARGTGEVVTGTVEAGSRVGGFADRSLRESRLTGPVHQGLTGETARLNDRLGQAVGAGSPVDLGVVGTTLFPSAGPPAAIGAEPLPVPEARASAAEPNARPASERTAPAGPAEGPFGYAVDTAGAAAARSADSAGGSAPAAAPAWHDTSDSTGAVSSSPFPAAPAGFLMTRGHTLGLIAQRVALPDDPSVVVRYTADDPSFSPD</sequence>
<keyword evidence="2" id="KW-0812">Transmembrane</keyword>
<dbReference type="Proteomes" id="UP000575985">
    <property type="component" value="Unassembled WGS sequence"/>
</dbReference>
<evidence type="ECO:0000313" key="4">
    <source>
        <dbReference type="Proteomes" id="UP000575985"/>
    </source>
</evidence>
<protein>
    <submittedName>
        <fullName evidence="3">Uncharacterized protein</fullName>
    </submittedName>
</protein>
<keyword evidence="4" id="KW-1185">Reference proteome</keyword>
<accession>A0A853BP24</accession>
<evidence type="ECO:0000256" key="2">
    <source>
        <dbReference type="SAM" id="Phobius"/>
    </source>
</evidence>
<organism evidence="3 4">
    <name type="scientific">Streptomonospora nanhaiensis</name>
    <dbReference type="NCBI Taxonomy" id="1323731"/>
    <lineage>
        <taxon>Bacteria</taxon>
        <taxon>Bacillati</taxon>
        <taxon>Actinomycetota</taxon>
        <taxon>Actinomycetes</taxon>
        <taxon>Streptosporangiales</taxon>
        <taxon>Nocardiopsidaceae</taxon>
        <taxon>Streptomonospora</taxon>
    </lineage>
</organism>
<feature type="transmembrane region" description="Helical" evidence="2">
    <location>
        <begin position="27"/>
        <end position="48"/>
    </location>
</feature>
<evidence type="ECO:0000313" key="3">
    <source>
        <dbReference type="EMBL" id="NYI96465.1"/>
    </source>
</evidence>
<proteinExistence type="predicted"/>
<keyword evidence="2" id="KW-0472">Membrane</keyword>
<feature type="compositionally biased region" description="Low complexity" evidence="1">
    <location>
        <begin position="82"/>
        <end position="105"/>
    </location>
</feature>
<feature type="compositionally biased region" description="Gly residues" evidence="1">
    <location>
        <begin position="106"/>
        <end position="130"/>
    </location>
</feature>